<evidence type="ECO:0000256" key="2">
    <source>
        <dbReference type="SAM" id="Phobius"/>
    </source>
</evidence>
<feature type="compositionally biased region" description="Polar residues" evidence="1">
    <location>
        <begin position="541"/>
        <end position="557"/>
    </location>
</feature>
<protein>
    <submittedName>
        <fullName evidence="3">Uncharacterized protein</fullName>
    </submittedName>
</protein>
<feature type="compositionally biased region" description="Polar residues" evidence="1">
    <location>
        <begin position="578"/>
        <end position="596"/>
    </location>
</feature>
<feature type="compositionally biased region" description="Polar residues" evidence="1">
    <location>
        <begin position="8"/>
        <end position="19"/>
    </location>
</feature>
<feature type="transmembrane region" description="Helical" evidence="2">
    <location>
        <begin position="99"/>
        <end position="127"/>
    </location>
</feature>
<feature type="compositionally biased region" description="Polar residues" evidence="1">
    <location>
        <begin position="502"/>
        <end position="522"/>
    </location>
</feature>
<feature type="compositionally biased region" description="Polar residues" evidence="1">
    <location>
        <begin position="326"/>
        <end position="341"/>
    </location>
</feature>
<feature type="region of interest" description="Disordered" evidence="1">
    <location>
        <begin position="1"/>
        <end position="94"/>
    </location>
</feature>
<feature type="region of interest" description="Disordered" evidence="1">
    <location>
        <begin position="234"/>
        <end position="257"/>
    </location>
</feature>
<sequence length="774" mass="80990">MRTAETVAPNSHYASSSKVTGHEVLQSANSESSLLSSSNTPLVSPELKRAPDSVSVESSLLLEDQSEKTHEPQSSSKGDDAKSTRSTSNKYSNKTKAKVHLGACSIGALTFGILAGPVGLVFAPAYLNAICMATYGGQGFLVGDNNTNQAKPDLEKSDSDQPTSSGRQVPPKPTSPNPEEGPSNDEEDGDKKDIPPGQFPFNGKGGNFTFAPVNINYAPNITINGNIYLQQAPEQSVAPDDNARKGTTTKDSEQQTDQVIQDNKVSVTNITKMTADQVSRAVNTQTSESGVEIAQELMGDEVDAHQVTFSDGAKAIITGLPEAAPSAQQGAISENSKSTLVQPLDKGSEPSPNEGLEPYKHSPASGAWIRDGSGWKQTPEGSPVILSPGSAQAISGLHSNRSKGPFHNISEFPHKKTEKGTHSDGEKAIITGLPEAAPSAQQGAISENAQSTFVQQLGKGAESSPIEGVEADKHSPASGAWIRDGSAWKQAPEGSPVILSPGSAQAISGLHSNRSKGPSHNISEFPHKHSDGAGLPEAAPSAQQGAISENTQSTFVQQLGKGSESSTNEGIEPDKDTANSGVGTNKVSGWEQSSEGSPVILSPGSAQAIPGLHSNRSKGPSHNISEFPHKHSDGAGLPEAAPSAQQGAINENAQSTFVQPLDKGAESSPNEGLEPNKDMANSGVWTRKGSGWEQSSEGSPAILSPGSAQAIPGLHSNRSKGLFNNMEKFTLKKPEKNTPNDKIETRRSLGLVGNRVSYPITLEEMVYKNNSASL</sequence>
<feature type="region of interest" description="Disordered" evidence="1">
    <location>
        <begin position="326"/>
        <end position="425"/>
    </location>
</feature>
<dbReference type="Proteomes" id="UP000235405">
    <property type="component" value="Unassembled WGS sequence"/>
</dbReference>
<evidence type="ECO:0000256" key="1">
    <source>
        <dbReference type="SAM" id="MobiDB-lite"/>
    </source>
</evidence>
<feature type="region of interest" description="Disordered" evidence="1">
    <location>
        <begin position="454"/>
        <end position="646"/>
    </location>
</feature>
<keyword evidence="2" id="KW-0812">Transmembrane</keyword>
<feature type="compositionally biased region" description="Polar residues" evidence="1">
    <location>
        <begin position="389"/>
        <end position="399"/>
    </location>
</feature>
<dbReference type="EMBL" id="MCSW01000113">
    <property type="protein sequence ID" value="PMF25601.1"/>
    <property type="molecule type" value="Genomic_DNA"/>
</dbReference>
<dbReference type="RefSeq" id="WP_102482117.1">
    <property type="nucleotide sequence ID" value="NZ_MCSW01000113.1"/>
</dbReference>
<feature type="compositionally biased region" description="Basic and acidic residues" evidence="1">
    <location>
        <begin position="241"/>
        <end position="253"/>
    </location>
</feature>
<organism evidence="3 4">
    <name type="scientific">Vibrio splendidus</name>
    <dbReference type="NCBI Taxonomy" id="29497"/>
    <lineage>
        <taxon>Bacteria</taxon>
        <taxon>Pseudomonadati</taxon>
        <taxon>Pseudomonadota</taxon>
        <taxon>Gammaproteobacteria</taxon>
        <taxon>Vibrionales</taxon>
        <taxon>Vibrionaceae</taxon>
        <taxon>Vibrio</taxon>
    </lineage>
</organism>
<keyword evidence="2" id="KW-1133">Transmembrane helix</keyword>
<comment type="caution">
    <text evidence="3">The sequence shown here is derived from an EMBL/GenBank/DDBJ whole genome shotgun (WGS) entry which is preliminary data.</text>
</comment>
<keyword evidence="2" id="KW-0472">Membrane</keyword>
<feature type="compositionally biased region" description="Basic and acidic residues" evidence="1">
    <location>
        <begin position="412"/>
        <end position="425"/>
    </location>
</feature>
<evidence type="ECO:0000313" key="4">
    <source>
        <dbReference type="Proteomes" id="UP000235405"/>
    </source>
</evidence>
<feature type="compositionally biased region" description="Basic and acidic residues" evidence="1">
    <location>
        <begin position="65"/>
        <end position="83"/>
    </location>
</feature>
<reference evidence="4" key="1">
    <citation type="submission" date="2016-07" db="EMBL/GenBank/DDBJ databases">
        <title>Nontailed viruses are major unrecognized killers of bacteria in the ocean.</title>
        <authorList>
            <person name="Kauffman K."/>
            <person name="Hussain F."/>
            <person name="Yang J."/>
            <person name="Arevalo P."/>
            <person name="Brown J."/>
            <person name="Cutler M."/>
            <person name="Kelly L."/>
            <person name="Polz M.F."/>
        </authorList>
    </citation>
    <scope>NUCLEOTIDE SEQUENCE [LARGE SCALE GENOMIC DNA]</scope>
    <source>
        <strain evidence="4">10N.286.54.F3</strain>
    </source>
</reference>
<accession>A0A2N7CHH7</accession>
<name>A0A2N7CHH7_VIBSP</name>
<feature type="region of interest" description="Disordered" evidence="1">
    <location>
        <begin position="146"/>
        <end position="205"/>
    </location>
</feature>
<feature type="region of interest" description="Disordered" evidence="1">
    <location>
        <begin position="661"/>
        <end position="720"/>
    </location>
</feature>
<dbReference type="AlphaFoldDB" id="A0A2N7CHH7"/>
<feature type="compositionally biased region" description="Low complexity" evidence="1">
    <location>
        <begin position="25"/>
        <end position="44"/>
    </location>
</feature>
<proteinExistence type="predicted"/>
<feature type="compositionally biased region" description="Low complexity" evidence="1">
    <location>
        <begin position="52"/>
        <end position="63"/>
    </location>
</feature>
<gene>
    <name evidence="3" type="ORF">BCV19_00695</name>
</gene>
<evidence type="ECO:0000313" key="3">
    <source>
        <dbReference type="EMBL" id="PMF25601.1"/>
    </source>
</evidence>